<evidence type="ECO:0000256" key="6">
    <source>
        <dbReference type="SAM" id="Phobius"/>
    </source>
</evidence>
<dbReference type="EMBL" id="BPQH01000011">
    <property type="protein sequence ID" value="GJD50916.1"/>
    <property type="molecule type" value="Genomic_DNA"/>
</dbReference>
<dbReference type="RefSeq" id="WP_128560582.1">
    <property type="nucleotide sequence ID" value="NZ_BPQH01000011.1"/>
</dbReference>
<feature type="transmembrane region" description="Helical" evidence="6">
    <location>
        <begin position="6"/>
        <end position="32"/>
    </location>
</feature>
<sequence length="309" mass="31068">MADGSTFAQAFTILFREGLEALLVIAALAAFLRRAGATDRIGPLYAGAGAAVLASLGMAWVFETYFDGNHNDLIEAGVMLLAAGLMFMMSGWLFLRQDPKAWQADLNRMAGQALGAGAAPGAVRGAGAALGAGNALGAGSALGAGVALGAGSALGAGAALSLAGIAFLAVFREGAETVLFLHALARTANGWDASLLGGLGAAVLALGALFAAMQWLALRLPLRPIFLLTSALLFVMGLKLVGAAIQELQEQTLVPVHDGGVPEAVAALGFNGSWEALGLQGVIVVAALACLLVLQRGRDGAKAAPGLVR</sequence>
<reference evidence="7" key="2">
    <citation type="submission" date="2021-08" db="EMBL/GenBank/DDBJ databases">
        <authorList>
            <person name="Tani A."/>
            <person name="Ola A."/>
            <person name="Ogura Y."/>
            <person name="Katsura K."/>
            <person name="Hayashi T."/>
        </authorList>
    </citation>
    <scope>NUCLEOTIDE SEQUENCE</scope>
    <source>
        <strain evidence="7">KCTC 52305</strain>
    </source>
</reference>
<dbReference type="Pfam" id="PF03239">
    <property type="entry name" value="FTR1"/>
    <property type="match status" value="1"/>
</dbReference>
<comment type="similarity">
    <text evidence="2">Belongs to the oxidase-dependent Fe transporter (OFeT) (TC 9.A.10.1) family.</text>
</comment>
<protein>
    <submittedName>
        <fullName evidence="7">Ferrous iron permease EfeU</fullName>
    </submittedName>
</protein>
<keyword evidence="5 6" id="KW-0472">Membrane</keyword>
<comment type="caution">
    <text evidence="7">The sequence shown here is derived from an EMBL/GenBank/DDBJ whole genome shotgun (WGS) entry which is preliminary data.</text>
</comment>
<keyword evidence="4 6" id="KW-1133">Transmembrane helix</keyword>
<evidence type="ECO:0000256" key="5">
    <source>
        <dbReference type="ARBA" id="ARBA00023136"/>
    </source>
</evidence>
<evidence type="ECO:0000313" key="7">
    <source>
        <dbReference type="EMBL" id="GJD50916.1"/>
    </source>
</evidence>
<feature type="transmembrane region" description="Helical" evidence="6">
    <location>
        <begin position="277"/>
        <end position="294"/>
    </location>
</feature>
<feature type="transmembrane region" description="Helical" evidence="6">
    <location>
        <begin position="74"/>
        <end position="95"/>
    </location>
</feature>
<feature type="transmembrane region" description="Helical" evidence="6">
    <location>
        <begin position="191"/>
        <end position="213"/>
    </location>
</feature>
<organism evidence="7 8">
    <name type="scientific">Methylobacterium crusticola</name>
    <dbReference type="NCBI Taxonomy" id="1697972"/>
    <lineage>
        <taxon>Bacteria</taxon>
        <taxon>Pseudomonadati</taxon>
        <taxon>Pseudomonadota</taxon>
        <taxon>Alphaproteobacteria</taxon>
        <taxon>Hyphomicrobiales</taxon>
        <taxon>Methylobacteriaceae</taxon>
        <taxon>Methylobacterium</taxon>
    </lineage>
</organism>
<accession>A0ABQ4R249</accession>
<dbReference type="InterPro" id="IPR004923">
    <property type="entry name" value="FTR1/Fip1/EfeU"/>
</dbReference>
<dbReference type="Proteomes" id="UP001055167">
    <property type="component" value="Unassembled WGS sequence"/>
</dbReference>
<gene>
    <name evidence="7" type="primary">efeU_2</name>
    <name evidence="7" type="ORF">OPKNFCMD_3665</name>
</gene>
<feature type="transmembrane region" description="Helical" evidence="6">
    <location>
        <begin position="146"/>
        <end position="171"/>
    </location>
</feature>
<dbReference type="PANTHER" id="PTHR31632:SF2">
    <property type="entry name" value="PLASMA MEMBRANE IRON PERMEASE"/>
    <property type="match status" value="1"/>
</dbReference>
<reference evidence="7" key="1">
    <citation type="journal article" date="2021" name="Front. Microbiol.">
        <title>Comprehensive Comparative Genomics and Phenotyping of Methylobacterium Species.</title>
        <authorList>
            <person name="Alessa O."/>
            <person name="Ogura Y."/>
            <person name="Fujitani Y."/>
            <person name="Takami H."/>
            <person name="Hayashi T."/>
            <person name="Sahin N."/>
            <person name="Tani A."/>
        </authorList>
    </citation>
    <scope>NUCLEOTIDE SEQUENCE</scope>
    <source>
        <strain evidence="7">KCTC 52305</strain>
    </source>
</reference>
<evidence type="ECO:0000256" key="2">
    <source>
        <dbReference type="ARBA" id="ARBA00008333"/>
    </source>
</evidence>
<keyword evidence="8" id="KW-1185">Reference proteome</keyword>
<feature type="transmembrane region" description="Helical" evidence="6">
    <location>
        <begin position="225"/>
        <end position="245"/>
    </location>
</feature>
<proteinExistence type="inferred from homology"/>
<dbReference type="PANTHER" id="PTHR31632">
    <property type="entry name" value="IRON TRANSPORTER FTH1"/>
    <property type="match status" value="1"/>
</dbReference>
<evidence type="ECO:0000256" key="1">
    <source>
        <dbReference type="ARBA" id="ARBA00004141"/>
    </source>
</evidence>
<evidence type="ECO:0000256" key="4">
    <source>
        <dbReference type="ARBA" id="ARBA00022989"/>
    </source>
</evidence>
<comment type="subcellular location">
    <subcellularLocation>
        <location evidence="1">Membrane</location>
        <topology evidence="1">Multi-pass membrane protein</topology>
    </subcellularLocation>
</comment>
<evidence type="ECO:0000313" key="8">
    <source>
        <dbReference type="Proteomes" id="UP001055167"/>
    </source>
</evidence>
<evidence type="ECO:0000256" key="3">
    <source>
        <dbReference type="ARBA" id="ARBA00022692"/>
    </source>
</evidence>
<keyword evidence="3 6" id="KW-0812">Transmembrane</keyword>
<name>A0ABQ4R249_9HYPH</name>
<feature type="transmembrane region" description="Helical" evidence="6">
    <location>
        <begin position="44"/>
        <end position="62"/>
    </location>
</feature>